<feature type="domain" description="SS18 N-terminal" evidence="2">
    <location>
        <begin position="14"/>
        <end position="49"/>
    </location>
</feature>
<dbReference type="EMBL" id="JBBWWQ010000003">
    <property type="protein sequence ID" value="KAK8952126.1"/>
    <property type="molecule type" value="Genomic_DNA"/>
</dbReference>
<name>A0AAP0BW15_9ASPA</name>
<organism evidence="3 4">
    <name type="scientific">Platanthera zijinensis</name>
    <dbReference type="NCBI Taxonomy" id="2320716"/>
    <lineage>
        <taxon>Eukaryota</taxon>
        <taxon>Viridiplantae</taxon>
        <taxon>Streptophyta</taxon>
        <taxon>Embryophyta</taxon>
        <taxon>Tracheophyta</taxon>
        <taxon>Spermatophyta</taxon>
        <taxon>Magnoliopsida</taxon>
        <taxon>Liliopsida</taxon>
        <taxon>Asparagales</taxon>
        <taxon>Orchidaceae</taxon>
        <taxon>Orchidoideae</taxon>
        <taxon>Orchideae</taxon>
        <taxon>Orchidinae</taxon>
        <taxon>Platanthera</taxon>
    </lineage>
</organism>
<evidence type="ECO:0000259" key="2">
    <source>
        <dbReference type="Pfam" id="PF05030"/>
    </source>
</evidence>
<protein>
    <submittedName>
        <fullName evidence="3">GRF1-interacting factor 2</fullName>
    </submittedName>
</protein>
<dbReference type="Proteomes" id="UP001418222">
    <property type="component" value="Unassembled WGS sequence"/>
</dbReference>
<gene>
    <name evidence="3" type="primary">GIF2</name>
    <name evidence="3" type="ORF">KSP39_PZI003051</name>
</gene>
<dbReference type="Pfam" id="PF05030">
    <property type="entry name" value="SSXT"/>
    <property type="match status" value="1"/>
</dbReference>
<proteinExistence type="inferred from homology"/>
<reference evidence="3 4" key="1">
    <citation type="journal article" date="2022" name="Nat. Plants">
        <title>Genomes of leafy and leafless Platanthera orchids illuminate the evolution of mycoheterotrophy.</title>
        <authorList>
            <person name="Li M.H."/>
            <person name="Liu K.W."/>
            <person name="Li Z."/>
            <person name="Lu H.C."/>
            <person name="Ye Q.L."/>
            <person name="Zhang D."/>
            <person name="Wang J.Y."/>
            <person name="Li Y.F."/>
            <person name="Zhong Z.M."/>
            <person name="Liu X."/>
            <person name="Yu X."/>
            <person name="Liu D.K."/>
            <person name="Tu X.D."/>
            <person name="Liu B."/>
            <person name="Hao Y."/>
            <person name="Liao X.Y."/>
            <person name="Jiang Y.T."/>
            <person name="Sun W.H."/>
            <person name="Chen J."/>
            <person name="Chen Y.Q."/>
            <person name="Ai Y."/>
            <person name="Zhai J.W."/>
            <person name="Wu S.S."/>
            <person name="Zhou Z."/>
            <person name="Hsiao Y.Y."/>
            <person name="Wu W.L."/>
            <person name="Chen Y.Y."/>
            <person name="Lin Y.F."/>
            <person name="Hsu J.L."/>
            <person name="Li C.Y."/>
            <person name="Wang Z.W."/>
            <person name="Zhao X."/>
            <person name="Zhong W.Y."/>
            <person name="Ma X.K."/>
            <person name="Ma L."/>
            <person name="Huang J."/>
            <person name="Chen G.Z."/>
            <person name="Huang M.Z."/>
            <person name="Huang L."/>
            <person name="Peng D.H."/>
            <person name="Luo Y.B."/>
            <person name="Zou S.Q."/>
            <person name="Chen S.P."/>
            <person name="Lan S."/>
            <person name="Tsai W.C."/>
            <person name="Van de Peer Y."/>
            <person name="Liu Z.J."/>
        </authorList>
    </citation>
    <scope>NUCLEOTIDE SEQUENCE [LARGE SCALE GENOMIC DNA]</scope>
    <source>
        <strain evidence="3">Lor287</strain>
    </source>
</reference>
<dbReference type="InterPro" id="IPR007726">
    <property type="entry name" value="SS18_N"/>
</dbReference>
<sequence length="170" mass="18519">MRQPSLPMAQISPANVTTEQIQKYLDENKQLILAILDNQNLGKLAECAQPPQAGPSSSRPLLLVAASSGAELPLAPSSRRHLEQGSAYKREVGHRHRRLEQGLGLKERSATAIVASSKARPKREIGHHHRRQARVKGNEVSTRAGEALNLHVCMEAPLHRRVGEGCSPTG</sequence>
<comment type="similarity">
    <text evidence="1">Belongs to the SS18 family.</text>
</comment>
<accession>A0AAP0BW15</accession>
<evidence type="ECO:0000256" key="1">
    <source>
        <dbReference type="ARBA" id="ARBA00007945"/>
    </source>
</evidence>
<evidence type="ECO:0000313" key="3">
    <source>
        <dbReference type="EMBL" id="KAK8952126.1"/>
    </source>
</evidence>
<comment type="caution">
    <text evidence="3">The sequence shown here is derived from an EMBL/GenBank/DDBJ whole genome shotgun (WGS) entry which is preliminary data.</text>
</comment>
<evidence type="ECO:0000313" key="4">
    <source>
        <dbReference type="Proteomes" id="UP001418222"/>
    </source>
</evidence>
<keyword evidence="4" id="KW-1185">Reference proteome</keyword>
<dbReference type="AlphaFoldDB" id="A0AAP0BW15"/>